<feature type="compositionally biased region" description="Polar residues" evidence="1">
    <location>
        <begin position="223"/>
        <end position="232"/>
    </location>
</feature>
<dbReference type="EMBL" id="MU005584">
    <property type="protein sequence ID" value="KAF2683506.1"/>
    <property type="molecule type" value="Genomic_DNA"/>
</dbReference>
<feature type="compositionally biased region" description="Basic and acidic residues" evidence="1">
    <location>
        <begin position="181"/>
        <end position="192"/>
    </location>
</feature>
<proteinExistence type="predicted"/>
<accession>A0A6G1IZ11</accession>
<keyword evidence="3" id="KW-1185">Reference proteome</keyword>
<feature type="region of interest" description="Disordered" evidence="1">
    <location>
        <begin position="145"/>
        <end position="247"/>
    </location>
</feature>
<dbReference type="OrthoDB" id="3781687at2759"/>
<gene>
    <name evidence="2" type="ORF">K458DRAFT_304926</name>
</gene>
<dbReference type="AlphaFoldDB" id="A0A6G1IZ11"/>
<feature type="region of interest" description="Disordered" evidence="1">
    <location>
        <begin position="293"/>
        <end position="321"/>
    </location>
</feature>
<feature type="compositionally biased region" description="Gly residues" evidence="1">
    <location>
        <begin position="302"/>
        <end position="312"/>
    </location>
</feature>
<protein>
    <submittedName>
        <fullName evidence="2">Uncharacterized protein</fullName>
    </submittedName>
</protein>
<evidence type="ECO:0000256" key="1">
    <source>
        <dbReference type="SAM" id="MobiDB-lite"/>
    </source>
</evidence>
<evidence type="ECO:0000313" key="3">
    <source>
        <dbReference type="Proteomes" id="UP000799291"/>
    </source>
</evidence>
<organism evidence="2 3">
    <name type="scientific">Lentithecium fluviatile CBS 122367</name>
    <dbReference type="NCBI Taxonomy" id="1168545"/>
    <lineage>
        <taxon>Eukaryota</taxon>
        <taxon>Fungi</taxon>
        <taxon>Dikarya</taxon>
        <taxon>Ascomycota</taxon>
        <taxon>Pezizomycotina</taxon>
        <taxon>Dothideomycetes</taxon>
        <taxon>Pleosporomycetidae</taxon>
        <taxon>Pleosporales</taxon>
        <taxon>Massarineae</taxon>
        <taxon>Lentitheciaceae</taxon>
        <taxon>Lentithecium</taxon>
    </lineage>
</organism>
<feature type="region of interest" description="Disordered" evidence="1">
    <location>
        <begin position="115"/>
        <end position="134"/>
    </location>
</feature>
<dbReference type="Proteomes" id="UP000799291">
    <property type="component" value="Unassembled WGS sequence"/>
</dbReference>
<name>A0A6G1IZ11_9PLEO</name>
<sequence>MGRYDTLNADTKDTVDAILPAIAKAFKADHVKDIIPEDIRMRAWDCERRDHIKHETEDDPRNWGVQFLKDLLAIARLNGGNLAAFQELLRAKVNKHEAKHPWCRLADIKEIKAKLQNPDQESEAERSPDGYVSAADTSYDSYLEELVEPEVPKGTKRGRKPRNVELYEARNQPKPRKRLRRADSSGWERPEKSNQSNKRHYSGDPRVSSNRMSVISGREGSPDSMSLGSISSPFAAEFPASGRGRRMSSSMIREIDNSDVPLEVQRLQAEIEAAEIELSLARAKVRYIEARERADGQAAGRAGTGLGMGTGTKGRPHTLED</sequence>
<evidence type="ECO:0000313" key="2">
    <source>
        <dbReference type="EMBL" id="KAF2683506.1"/>
    </source>
</evidence>
<reference evidence="2" key="1">
    <citation type="journal article" date="2020" name="Stud. Mycol.">
        <title>101 Dothideomycetes genomes: a test case for predicting lifestyles and emergence of pathogens.</title>
        <authorList>
            <person name="Haridas S."/>
            <person name="Albert R."/>
            <person name="Binder M."/>
            <person name="Bloem J."/>
            <person name="Labutti K."/>
            <person name="Salamov A."/>
            <person name="Andreopoulos B."/>
            <person name="Baker S."/>
            <person name="Barry K."/>
            <person name="Bills G."/>
            <person name="Bluhm B."/>
            <person name="Cannon C."/>
            <person name="Castanera R."/>
            <person name="Culley D."/>
            <person name="Daum C."/>
            <person name="Ezra D."/>
            <person name="Gonzalez J."/>
            <person name="Henrissat B."/>
            <person name="Kuo A."/>
            <person name="Liang C."/>
            <person name="Lipzen A."/>
            <person name="Lutzoni F."/>
            <person name="Magnuson J."/>
            <person name="Mondo S."/>
            <person name="Nolan M."/>
            <person name="Ohm R."/>
            <person name="Pangilinan J."/>
            <person name="Park H.-J."/>
            <person name="Ramirez L."/>
            <person name="Alfaro M."/>
            <person name="Sun H."/>
            <person name="Tritt A."/>
            <person name="Yoshinaga Y."/>
            <person name="Zwiers L.-H."/>
            <person name="Turgeon B."/>
            <person name="Goodwin S."/>
            <person name="Spatafora J."/>
            <person name="Crous P."/>
            <person name="Grigoriev I."/>
        </authorList>
    </citation>
    <scope>NUCLEOTIDE SEQUENCE</scope>
    <source>
        <strain evidence="2">CBS 122367</strain>
    </source>
</reference>